<dbReference type="Gramene" id="EOY00531">
    <property type="protein sequence ID" value="EOY00531"/>
    <property type="gene ID" value="TCM_010412"/>
</dbReference>
<feature type="chain" id="PRO_5001601433" description="Secreted protein" evidence="1">
    <location>
        <begin position="23"/>
        <end position="74"/>
    </location>
</feature>
<reference evidence="2 3" key="1">
    <citation type="journal article" date="2013" name="Genome Biol.">
        <title>The genome sequence of the most widely cultivated cacao type and its use to identify candidate genes regulating pod color.</title>
        <authorList>
            <person name="Motamayor J.C."/>
            <person name="Mockaitis K."/>
            <person name="Schmutz J."/>
            <person name="Haiminen N."/>
            <person name="Iii D.L."/>
            <person name="Cornejo O."/>
            <person name="Findley S.D."/>
            <person name="Zheng P."/>
            <person name="Utro F."/>
            <person name="Royaert S."/>
            <person name="Saski C."/>
            <person name="Jenkins J."/>
            <person name="Podicheti R."/>
            <person name="Zhao M."/>
            <person name="Scheffler B.E."/>
            <person name="Stack J.C."/>
            <person name="Feltus F.A."/>
            <person name="Mustiga G.M."/>
            <person name="Amores F."/>
            <person name="Phillips W."/>
            <person name="Marelli J.P."/>
            <person name="May G.D."/>
            <person name="Shapiro H."/>
            <person name="Ma J."/>
            <person name="Bustamante C.D."/>
            <person name="Schnell R.J."/>
            <person name="Main D."/>
            <person name="Gilbert D."/>
            <person name="Parida L."/>
            <person name="Kuhn D.N."/>
        </authorList>
    </citation>
    <scope>NUCLEOTIDE SEQUENCE [LARGE SCALE GENOMIC DNA]</scope>
    <source>
        <strain evidence="3">cv. Matina 1-6</strain>
    </source>
</reference>
<dbReference type="AlphaFoldDB" id="A0A061E6C7"/>
<evidence type="ECO:0008006" key="4">
    <source>
        <dbReference type="Google" id="ProtNLM"/>
    </source>
</evidence>
<keyword evidence="1" id="KW-0732">Signal</keyword>
<organism evidence="2 3">
    <name type="scientific">Theobroma cacao</name>
    <name type="common">Cacao</name>
    <name type="synonym">Cocoa</name>
    <dbReference type="NCBI Taxonomy" id="3641"/>
    <lineage>
        <taxon>Eukaryota</taxon>
        <taxon>Viridiplantae</taxon>
        <taxon>Streptophyta</taxon>
        <taxon>Embryophyta</taxon>
        <taxon>Tracheophyta</taxon>
        <taxon>Spermatophyta</taxon>
        <taxon>Magnoliopsida</taxon>
        <taxon>eudicotyledons</taxon>
        <taxon>Gunneridae</taxon>
        <taxon>Pentapetalae</taxon>
        <taxon>rosids</taxon>
        <taxon>malvids</taxon>
        <taxon>Malvales</taxon>
        <taxon>Malvaceae</taxon>
        <taxon>Byttnerioideae</taxon>
        <taxon>Theobroma</taxon>
    </lineage>
</organism>
<sequence>MLRKMPWRVMPVLRLRSALVSIRNCTIAGRTCCTTCKRRDEVLGFIISSDAVFVGISPSDDGKCLLNLFCIKML</sequence>
<feature type="signal peptide" evidence="1">
    <location>
        <begin position="1"/>
        <end position="22"/>
    </location>
</feature>
<keyword evidence="3" id="KW-1185">Reference proteome</keyword>
<dbReference type="Proteomes" id="UP000026915">
    <property type="component" value="Chromosome 2"/>
</dbReference>
<proteinExistence type="predicted"/>
<evidence type="ECO:0000313" key="2">
    <source>
        <dbReference type="EMBL" id="EOY00531.1"/>
    </source>
</evidence>
<name>A0A061E6C7_THECC</name>
<gene>
    <name evidence="2" type="ORF">TCM_010412</name>
</gene>
<protein>
    <recommendedName>
        <fullName evidence="4">Secreted protein</fullName>
    </recommendedName>
</protein>
<dbReference type="InParanoid" id="A0A061E6C7"/>
<evidence type="ECO:0000313" key="3">
    <source>
        <dbReference type="Proteomes" id="UP000026915"/>
    </source>
</evidence>
<accession>A0A061E6C7</accession>
<dbReference type="EMBL" id="CM001880">
    <property type="protein sequence ID" value="EOY00531.1"/>
    <property type="molecule type" value="Genomic_DNA"/>
</dbReference>
<evidence type="ECO:0000256" key="1">
    <source>
        <dbReference type="SAM" id="SignalP"/>
    </source>
</evidence>
<dbReference type="HOGENOM" id="CLU_2692754_0_0_1"/>